<keyword evidence="2" id="KW-1185">Reference proteome</keyword>
<organism evidence="1 2">
    <name type="scientific">Dreissena polymorpha</name>
    <name type="common">Zebra mussel</name>
    <name type="synonym">Mytilus polymorpha</name>
    <dbReference type="NCBI Taxonomy" id="45954"/>
    <lineage>
        <taxon>Eukaryota</taxon>
        <taxon>Metazoa</taxon>
        <taxon>Spiralia</taxon>
        <taxon>Lophotrochozoa</taxon>
        <taxon>Mollusca</taxon>
        <taxon>Bivalvia</taxon>
        <taxon>Autobranchia</taxon>
        <taxon>Heteroconchia</taxon>
        <taxon>Euheterodonta</taxon>
        <taxon>Imparidentia</taxon>
        <taxon>Neoheterodontei</taxon>
        <taxon>Myida</taxon>
        <taxon>Dreissenoidea</taxon>
        <taxon>Dreissenidae</taxon>
        <taxon>Dreissena</taxon>
    </lineage>
</organism>
<evidence type="ECO:0000313" key="2">
    <source>
        <dbReference type="Proteomes" id="UP000828390"/>
    </source>
</evidence>
<protein>
    <submittedName>
        <fullName evidence="1">Uncharacterized protein</fullName>
    </submittedName>
</protein>
<reference evidence="1" key="2">
    <citation type="submission" date="2020-11" db="EMBL/GenBank/DDBJ databases">
        <authorList>
            <person name="McCartney M.A."/>
            <person name="Auch B."/>
            <person name="Kono T."/>
            <person name="Mallez S."/>
            <person name="Becker A."/>
            <person name="Gohl D.M."/>
            <person name="Silverstein K.A.T."/>
            <person name="Koren S."/>
            <person name="Bechman K.B."/>
            <person name="Herman A."/>
            <person name="Abrahante J.E."/>
            <person name="Garbe J."/>
        </authorList>
    </citation>
    <scope>NUCLEOTIDE SEQUENCE</scope>
    <source>
        <strain evidence="1">Duluth1</strain>
        <tissue evidence="1">Whole animal</tissue>
    </source>
</reference>
<dbReference type="Proteomes" id="UP000828390">
    <property type="component" value="Unassembled WGS sequence"/>
</dbReference>
<comment type="caution">
    <text evidence="1">The sequence shown here is derived from an EMBL/GenBank/DDBJ whole genome shotgun (WGS) entry which is preliminary data.</text>
</comment>
<reference evidence="1" key="1">
    <citation type="journal article" date="2019" name="bioRxiv">
        <title>The Genome of the Zebra Mussel, Dreissena polymorpha: A Resource for Invasive Species Research.</title>
        <authorList>
            <person name="McCartney M.A."/>
            <person name="Auch B."/>
            <person name="Kono T."/>
            <person name="Mallez S."/>
            <person name="Zhang Y."/>
            <person name="Obille A."/>
            <person name="Becker A."/>
            <person name="Abrahante J.E."/>
            <person name="Garbe J."/>
            <person name="Badalamenti J.P."/>
            <person name="Herman A."/>
            <person name="Mangelson H."/>
            <person name="Liachko I."/>
            <person name="Sullivan S."/>
            <person name="Sone E.D."/>
            <person name="Koren S."/>
            <person name="Silverstein K.A.T."/>
            <person name="Beckman K.B."/>
            <person name="Gohl D.M."/>
        </authorList>
    </citation>
    <scope>NUCLEOTIDE SEQUENCE</scope>
    <source>
        <strain evidence="1">Duluth1</strain>
        <tissue evidence="1">Whole animal</tissue>
    </source>
</reference>
<sequence length="55" mass="6147">MFKMGAPREYSSLTVLLYWASDHCGTLGFLDTKIVTSDVSCRPGSTESYVITRRV</sequence>
<accession>A0A9D4MCN3</accession>
<dbReference type="AlphaFoldDB" id="A0A9D4MCN3"/>
<dbReference type="EMBL" id="JAIWYP010000002">
    <property type="protein sequence ID" value="KAH3873279.1"/>
    <property type="molecule type" value="Genomic_DNA"/>
</dbReference>
<evidence type="ECO:0000313" key="1">
    <source>
        <dbReference type="EMBL" id="KAH3873279.1"/>
    </source>
</evidence>
<gene>
    <name evidence="1" type="ORF">DPMN_036510</name>
</gene>
<proteinExistence type="predicted"/>
<name>A0A9D4MCN3_DREPO</name>